<organism evidence="3 4">
    <name type="scientific">Hibiscus trionum</name>
    <name type="common">Flower of an hour</name>
    <dbReference type="NCBI Taxonomy" id="183268"/>
    <lineage>
        <taxon>Eukaryota</taxon>
        <taxon>Viridiplantae</taxon>
        <taxon>Streptophyta</taxon>
        <taxon>Embryophyta</taxon>
        <taxon>Tracheophyta</taxon>
        <taxon>Spermatophyta</taxon>
        <taxon>Magnoliopsida</taxon>
        <taxon>eudicotyledons</taxon>
        <taxon>Gunneridae</taxon>
        <taxon>Pentapetalae</taxon>
        <taxon>rosids</taxon>
        <taxon>malvids</taxon>
        <taxon>Malvales</taxon>
        <taxon>Malvaceae</taxon>
        <taxon>Malvoideae</taxon>
        <taxon>Hibiscus</taxon>
    </lineage>
</organism>
<dbReference type="InterPro" id="IPR052929">
    <property type="entry name" value="RNase_H-like_EbsB-rel"/>
</dbReference>
<dbReference type="AlphaFoldDB" id="A0A9W7M7S6"/>
<dbReference type="InterPro" id="IPR036397">
    <property type="entry name" value="RNaseH_sf"/>
</dbReference>
<evidence type="ECO:0000259" key="1">
    <source>
        <dbReference type="Pfam" id="PF13456"/>
    </source>
</evidence>
<dbReference type="Pfam" id="PF13456">
    <property type="entry name" value="RVT_3"/>
    <property type="match status" value="1"/>
</dbReference>
<proteinExistence type="predicted"/>
<evidence type="ECO:0000313" key="4">
    <source>
        <dbReference type="Proteomes" id="UP001165190"/>
    </source>
</evidence>
<gene>
    <name evidence="3" type="ORF">HRI_002791100</name>
</gene>
<dbReference type="InterPro" id="IPR026960">
    <property type="entry name" value="RVT-Znf"/>
</dbReference>
<dbReference type="PANTHER" id="PTHR47074">
    <property type="entry name" value="BNAC02G40300D PROTEIN"/>
    <property type="match status" value="1"/>
</dbReference>
<sequence length="426" mass="47806">MGFRDLAKFNIAILAKQGWQLLTNPDSLLSKVLKGRYYPNENFLNASLGSNPSYTWKSIWCTRGLLEKGYGWRVGDGKSINVWTDPWLLDTTSGRLQSLDSNPPLSKVSDLIIPNTNRWNTDLIFSIFSPSQASSILSIQLPHFSREDLIIWRADKSGLYSVRSGYKLLSGVHLMSDSNGYLQQSDSPSIYKKLWTSNLPAKVKVMVWRFFRNYLPTNVNLRVRRIQVQLDCNLCGAGAESIHHLASECQFSLVVFSRLNISLPPVSEEQDWLSWLSNLFIRNSSTVLEALFVAIWAIWTYRNRKIHEGASQTPAEVATFINKYLAEWRACHEASSQKPASHIVTNWVPPSGEEMKLNFDAGFNANNKTSISGIIVRNSEGQIMAAATYPHRNVPSPEIAEGLACYKALVLALDLGFSRIAVEGDA</sequence>
<dbReference type="EMBL" id="BSYR01000024">
    <property type="protein sequence ID" value="GMI91218.1"/>
    <property type="molecule type" value="Genomic_DNA"/>
</dbReference>
<dbReference type="OrthoDB" id="959921at2759"/>
<evidence type="ECO:0000259" key="2">
    <source>
        <dbReference type="Pfam" id="PF13966"/>
    </source>
</evidence>
<feature type="domain" description="RNase H type-1" evidence="1">
    <location>
        <begin position="358"/>
        <end position="425"/>
    </location>
</feature>
<reference evidence="3" key="1">
    <citation type="submission" date="2023-05" db="EMBL/GenBank/DDBJ databases">
        <title>Genome and transcriptome analyses reveal genes involved in the formation of fine ridges on petal epidermal cells in Hibiscus trionum.</title>
        <authorList>
            <person name="Koshimizu S."/>
            <person name="Masuda S."/>
            <person name="Ishii T."/>
            <person name="Shirasu K."/>
            <person name="Hoshino A."/>
            <person name="Arita M."/>
        </authorList>
    </citation>
    <scope>NUCLEOTIDE SEQUENCE</scope>
    <source>
        <strain evidence="3">Hamamatsu line</strain>
    </source>
</reference>
<dbReference type="Pfam" id="PF13966">
    <property type="entry name" value="zf-RVT"/>
    <property type="match status" value="1"/>
</dbReference>
<dbReference type="CDD" id="cd06222">
    <property type="entry name" value="RNase_H_like"/>
    <property type="match status" value="1"/>
</dbReference>
<name>A0A9W7M7S6_HIBTR</name>
<protein>
    <recommendedName>
        <fullName evidence="5">Reverse transcriptase</fullName>
    </recommendedName>
</protein>
<dbReference type="Proteomes" id="UP001165190">
    <property type="component" value="Unassembled WGS sequence"/>
</dbReference>
<dbReference type="InterPro" id="IPR044730">
    <property type="entry name" value="RNase_H-like_dom_plant"/>
</dbReference>
<evidence type="ECO:0008006" key="5">
    <source>
        <dbReference type="Google" id="ProtNLM"/>
    </source>
</evidence>
<dbReference type="InterPro" id="IPR002156">
    <property type="entry name" value="RNaseH_domain"/>
</dbReference>
<dbReference type="GO" id="GO:0003676">
    <property type="term" value="F:nucleic acid binding"/>
    <property type="evidence" value="ECO:0007669"/>
    <property type="project" value="InterPro"/>
</dbReference>
<feature type="domain" description="Reverse transcriptase zinc-binding" evidence="2">
    <location>
        <begin position="183"/>
        <end position="253"/>
    </location>
</feature>
<comment type="caution">
    <text evidence="3">The sequence shown here is derived from an EMBL/GenBank/DDBJ whole genome shotgun (WGS) entry which is preliminary data.</text>
</comment>
<dbReference type="Gene3D" id="3.30.420.10">
    <property type="entry name" value="Ribonuclease H-like superfamily/Ribonuclease H"/>
    <property type="match status" value="1"/>
</dbReference>
<accession>A0A9W7M7S6</accession>
<evidence type="ECO:0000313" key="3">
    <source>
        <dbReference type="EMBL" id="GMI91218.1"/>
    </source>
</evidence>
<keyword evidence="4" id="KW-1185">Reference proteome</keyword>
<dbReference type="GO" id="GO:0004523">
    <property type="term" value="F:RNA-DNA hybrid ribonuclease activity"/>
    <property type="evidence" value="ECO:0007669"/>
    <property type="project" value="InterPro"/>
</dbReference>
<dbReference type="PANTHER" id="PTHR47074:SF61">
    <property type="entry name" value="RNASE H TYPE-1 DOMAIN-CONTAINING PROTEIN"/>
    <property type="match status" value="1"/>
</dbReference>